<dbReference type="HOGENOM" id="CLU_047373_0_2_11"/>
<dbReference type="PANTHER" id="PTHR11092:SF0">
    <property type="entry name" value="EPIMERASE FAMILY PROTEIN SDR39U1"/>
    <property type="match status" value="1"/>
</dbReference>
<name>H5X0J6_9PSEU</name>
<dbReference type="InterPro" id="IPR013549">
    <property type="entry name" value="DUF1731"/>
</dbReference>
<proteinExistence type="inferred from homology"/>
<dbReference type="Gene3D" id="3.40.50.720">
    <property type="entry name" value="NAD(P)-binding Rossmann-like Domain"/>
    <property type="match status" value="1"/>
</dbReference>
<dbReference type="InterPro" id="IPR036291">
    <property type="entry name" value="NAD(P)-bd_dom_sf"/>
</dbReference>
<dbReference type="AlphaFoldDB" id="H5X0J6"/>
<keyword evidence="5" id="KW-1185">Reference proteome</keyword>
<evidence type="ECO:0000313" key="5">
    <source>
        <dbReference type="Proteomes" id="UP000004926"/>
    </source>
</evidence>
<accession>H5X0J6</accession>
<dbReference type="SUPFAM" id="SSF51735">
    <property type="entry name" value="NAD(P)-binding Rossmann-fold domains"/>
    <property type="match status" value="1"/>
</dbReference>
<evidence type="ECO:0000259" key="3">
    <source>
        <dbReference type="Pfam" id="PF08338"/>
    </source>
</evidence>
<dbReference type="STRING" id="882083.SacmaDRAFT_1445"/>
<protein>
    <submittedName>
        <fullName evidence="4">TIGR01777 family protein</fullName>
    </submittedName>
</protein>
<evidence type="ECO:0000256" key="1">
    <source>
        <dbReference type="ARBA" id="ARBA00009353"/>
    </source>
</evidence>
<dbReference type="InterPro" id="IPR010099">
    <property type="entry name" value="SDR39U1"/>
</dbReference>
<comment type="similarity">
    <text evidence="1">Belongs to the NAD(P)-dependent epimerase/dehydratase family. SDR39U1 subfamily.</text>
</comment>
<gene>
    <name evidence="4" type="ORF">SacmaDRAFT_1445</name>
</gene>
<evidence type="ECO:0000259" key="2">
    <source>
        <dbReference type="Pfam" id="PF01370"/>
    </source>
</evidence>
<reference evidence="4 5" key="1">
    <citation type="journal article" date="2012" name="Stand. Genomic Sci.">
        <title>Genome sequence of the ocean sediment bacterium Saccharomonospora marina type strain (XMU15(T)).</title>
        <authorList>
            <person name="Klenk H.P."/>
            <person name="Lu M."/>
            <person name="Lucas S."/>
            <person name="Lapidus A."/>
            <person name="Copeland A."/>
            <person name="Pitluck S."/>
            <person name="Goodwin L.A."/>
            <person name="Han C."/>
            <person name="Tapia R."/>
            <person name="Brambilla E.M."/>
            <person name="Potter G."/>
            <person name="Land M."/>
            <person name="Ivanova N."/>
            <person name="Rohde M."/>
            <person name="Goker M."/>
            <person name="Detter J.C."/>
            <person name="Li W.J."/>
            <person name="Kyrpides N.C."/>
            <person name="Woyke T."/>
        </authorList>
    </citation>
    <scope>NUCLEOTIDE SEQUENCE [LARGE SCALE GENOMIC DNA]</scope>
    <source>
        <strain evidence="4 5">XMU15</strain>
    </source>
</reference>
<feature type="domain" description="DUF1731" evidence="3">
    <location>
        <begin position="246"/>
        <end position="291"/>
    </location>
</feature>
<dbReference type="Pfam" id="PF01370">
    <property type="entry name" value="Epimerase"/>
    <property type="match status" value="1"/>
</dbReference>
<feature type="domain" description="NAD-dependent epimerase/dehydratase" evidence="2">
    <location>
        <begin position="3"/>
        <end position="212"/>
    </location>
</feature>
<dbReference type="OrthoDB" id="9801773at2"/>
<dbReference type="InterPro" id="IPR001509">
    <property type="entry name" value="Epimerase_deHydtase"/>
</dbReference>
<evidence type="ECO:0000313" key="4">
    <source>
        <dbReference type="EMBL" id="EHR49721.1"/>
    </source>
</evidence>
<dbReference type="RefSeq" id="WP_009153107.1">
    <property type="nucleotide sequence ID" value="NZ_CM001439.1"/>
</dbReference>
<dbReference type="eggNOG" id="COG1090">
    <property type="taxonomic scope" value="Bacteria"/>
</dbReference>
<dbReference type="EMBL" id="CM001439">
    <property type="protein sequence ID" value="EHR49721.1"/>
    <property type="molecule type" value="Genomic_DNA"/>
</dbReference>
<organism evidence="4 5">
    <name type="scientific">Saccharomonospora marina XMU15</name>
    <dbReference type="NCBI Taxonomy" id="882083"/>
    <lineage>
        <taxon>Bacteria</taxon>
        <taxon>Bacillati</taxon>
        <taxon>Actinomycetota</taxon>
        <taxon>Actinomycetes</taxon>
        <taxon>Pseudonocardiales</taxon>
        <taxon>Pseudonocardiaceae</taxon>
        <taxon>Saccharomonospora</taxon>
    </lineage>
</organism>
<dbReference type="Pfam" id="PF08338">
    <property type="entry name" value="DUF1731"/>
    <property type="match status" value="1"/>
</dbReference>
<dbReference type="Proteomes" id="UP000004926">
    <property type="component" value="Chromosome"/>
</dbReference>
<sequence length="294" mass="30658">MRVLVAGSSGLIGSALLDQLRGSGHEVRRLVRRMPRSADEYGWDPPAGRIDDGAFDGVDAVVNLCGSPLASGRWSEARKQLLTDSRLEPTEVLAEAVADHGVGALLNASGINYYGDTGSAEVDESAGAGSGFLAGLCVAWEAATTPATKAGARVVLLRTAPVLSSRGGMLGMLLPLFRLGLGARLGGGSQYLPWISLRDQVSAISFLLQRADIAGAVNLTSPNPVTNAEFTRELARAVHRPAPWFVPAPALKAALGQAAEEMLLGGPRAVPGVLRDAGFDFADRRLDDALALVV</sequence>
<dbReference type="NCBIfam" id="TIGR01777">
    <property type="entry name" value="yfcH"/>
    <property type="match status" value="1"/>
</dbReference>
<dbReference type="PANTHER" id="PTHR11092">
    <property type="entry name" value="SUGAR NUCLEOTIDE EPIMERASE RELATED"/>
    <property type="match status" value="1"/>
</dbReference>